<gene>
    <name evidence="1" type="ORF">ETD85_04730</name>
</gene>
<dbReference type="RefSeq" id="WP_138688355.1">
    <property type="nucleotide sequence ID" value="NZ_JBHSAZ010000114.1"/>
</dbReference>
<proteinExistence type="predicted"/>
<keyword evidence="2" id="KW-1185">Reference proteome</keyword>
<organism evidence="1 2">
    <name type="scientific">Nonomuraea zeae</name>
    <dbReference type="NCBI Taxonomy" id="1642303"/>
    <lineage>
        <taxon>Bacteria</taxon>
        <taxon>Bacillati</taxon>
        <taxon>Actinomycetota</taxon>
        <taxon>Actinomycetes</taxon>
        <taxon>Streptosporangiales</taxon>
        <taxon>Streptosporangiaceae</taxon>
        <taxon>Nonomuraea</taxon>
    </lineage>
</organism>
<protein>
    <submittedName>
        <fullName evidence="1">Uncharacterized protein</fullName>
    </submittedName>
</protein>
<evidence type="ECO:0000313" key="1">
    <source>
        <dbReference type="EMBL" id="TMR38415.1"/>
    </source>
</evidence>
<dbReference type="AlphaFoldDB" id="A0A5S4GZM3"/>
<evidence type="ECO:0000313" key="2">
    <source>
        <dbReference type="Proteomes" id="UP000306628"/>
    </source>
</evidence>
<reference evidence="1 2" key="1">
    <citation type="submission" date="2019-05" db="EMBL/GenBank/DDBJ databases">
        <title>Draft genome sequence of Nonomuraea zeae DSM 100528.</title>
        <authorList>
            <person name="Saricaoglu S."/>
            <person name="Isik K."/>
        </authorList>
    </citation>
    <scope>NUCLEOTIDE SEQUENCE [LARGE SCALE GENOMIC DNA]</scope>
    <source>
        <strain evidence="1 2">DSM 100528</strain>
    </source>
</reference>
<name>A0A5S4GZM3_9ACTN</name>
<dbReference type="OrthoDB" id="3213130at2"/>
<dbReference type="Proteomes" id="UP000306628">
    <property type="component" value="Unassembled WGS sequence"/>
</dbReference>
<comment type="caution">
    <text evidence="1">The sequence shown here is derived from an EMBL/GenBank/DDBJ whole genome shotgun (WGS) entry which is preliminary data.</text>
</comment>
<sequence length="121" mass="13565">MTVTRFQDLPLDDRDREWNAAEADKRVRKWAGAEDKPDAKYRDAHIWYDADNADEFGAYKLPIADVVDGKLKAVPRAVIAAAGIMDGARGGIDIPKKDVGPVKRHLAKYYAKMGEAPPWER</sequence>
<dbReference type="EMBL" id="VCKX01000009">
    <property type="protein sequence ID" value="TMR38415.1"/>
    <property type="molecule type" value="Genomic_DNA"/>
</dbReference>
<accession>A0A5S4GZM3</accession>